<evidence type="ECO:0000256" key="4">
    <source>
        <dbReference type="ARBA" id="ARBA00023136"/>
    </source>
</evidence>
<evidence type="ECO:0000313" key="9">
    <source>
        <dbReference type="Proteomes" id="UP000014148"/>
    </source>
</evidence>
<dbReference type="PATRIC" id="fig|1158601.3.peg.3232"/>
<keyword evidence="3 5" id="KW-1133">Transmembrane helix</keyword>
<feature type="transmembrane region" description="Helical" evidence="5">
    <location>
        <begin position="184"/>
        <end position="206"/>
    </location>
</feature>
<organism evidence="6 8">
    <name type="scientific">Enterococcus malodoratus ATCC 43197</name>
    <dbReference type="NCBI Taxonomy" id="1158601"/>
    <lineage>
        <taxon>Bacteria</taxon>
        <taxon>Bacillati</taxon>
        <taxon>Bacillota</taxon>
        <taxon>Bacilli</taxon>
        <taxon>Lactobacillales</taxon>
        <taxon>Enterococcaceae</taxon>
        <taxon>Enterococcus</taxon>
    </lineage>
</organism>
<evidence type="ECO:0000256" key="5">
    <source>
        <dbReference type="SAM" id="Phobius"/>
    </source>
</evidence>
<evidence type="ECO:0000313" key="6">
    <source>
        <dbReference type="EMBL" id="EOH75018.1"/>
    </source>
</evidence>
<dbReference type="GO" id="GO:0005886">
    <property type="term" value="C:plasma membrane"/>
    <property type="evidence" value="ECO:0007669"/>
    <property type="project" value="TreeGrafter"/>
</dbReference>
<reference evidence="6 8" key="1">
    <citation type="submission" date="2013-02" db="EMBL/GenBank/DDBJ databases">
        <title>The Genome Sequence of Enterococcus malodoratus ATCC_43197.</title>
        <authorList>
            <consortium name="The Broad Institute Genome Sequencing Platform"/>
            <consortium name="The Broad Institute Genome Sequencing Center for Infectious Disease"/>
            <person name="Earl A.M."/>
            <person name="Gilmore M.S."/>
            <person name="Lebreton F."/>
            <person name="Walker B."/>
            <person name="Young S.K."/>
            <person name="Zeng Q."/>
            <person name="Gargeya S."/>
            <person name="Fitzgerald M."/>
            <person name="Haas B."/>
            <person name="Abouelleil A."/>
            <person name="Alvarado L."/>
            <person name="Arachchi H.M."/>
            <person name="Berlin A.M."/>
            <person name="Chapman S.B."/>
            <person name="Dewar J."/>
            <person name="Goldberg J."/>
            <person name="Griggs A."/>
            <person name="Gujja S."/>
            <person name="Hansen M."/>
            <person name="Howarth C."/>
            <person name="Imamovic A."/>
            <person name="Larimer J."/>
            <person name="McCowan C."/>
            <person name="Murphy C."/>
            <person name="Neiman D."/>
            <person name="Pearson M."/>
            <person name="Priest M."/>
            <person name="Roberts A."/>
            <person name="Saif S."/>
            <person name="Shea T."/>
            <person name="Sisk P."/>
            <person name="Sykes S."/>
            <person name="Wortman J."/>
            <person name="Nusbaum C."/>
            <person name="Birren B."/>
        </authorList>
    </citation>
    <scope>NUCLEOTIDE SEQUENCE [LARGE SCALE GENOMIC DNA]</scope>
    <source>
        <strain evidence="6 8">ATCC 43197</strain>
    </source>
</reference>
<dbReference type="InterPro" id="IPR000292">
    <property type="entry name" value="For/NO2_transpt"/>
</dbReference>
<evidence type="ECO:0000256" key="1">
    <source>
        <dbReference type="ARBA" id="ARBA00004141"/>
    </source>
</evidence>
<dbReference type="PANTHER" id="PTHR30520:SF8">
    <property type="entry name" value="NITRITE TRANSPORTER NIRC"/>
    <property type="match status" value="1"/>
</dbReference>
<protein>
    <submittedName>
        <fullName evidence="6">Formate/nitrite transporter</fullName>
    </submittedName>
</protein>
<gene>
    <name evidence="7" type="ORF">I585_02441</name>
    <name evidence="6" type="ORF">UAI_03259</name>
</gene>
<dbReference type="Gene3D" id="1.20.1080.10">
    <property type="entry name" value="Glycerol uptake facilitator protein"/>
    <property type="match status" value="1"/>
</dbReference>
<dbReference type="STRING" id="71451.RV07_GL003888"/>
<name>R2NVJ4_9ENTE</name>
<dbReference type="EMBL" id="ASWA01000003">
    <property type="protein sequence ID" value="EOT66920.1"/>
    <property type="molecule type" value="Genomic_DNA"/>
</dbReference>
<dbReference type="InterPro" id="IPR023271">
    <property type="entry name" value="Aquaporin-like"/>
</dbReference>
<dbReference type="eggNOG" id="COG2116">
    <property type="taxonomic scope" value="Bacteria"/>
</dbReference>
<reference evidence="7 9" key="2">
    <citation type="submission" date="2013-03" db="EMBL/GenBank/DDBJ databases">
        <title>The Genome Sequence of Enterococcus malodoratus ATCC_43197 (PacBio/Illumina hybrid assembly).</title>
        <authorList>
            <consortium name="The Broad Institute Genomics Platform"/>
            <consortium name="The Broad Institute Genome Sequencing Center for Infectious Disease"/>
            <person name="Earl A."/>
            <person name="Russ C."/>
            <person name="Gilmore M."/>
            <person name="Surin D."/>
            <person name="Walker B."/>
            <person name="Young S."/>
            <person name="Zeng Q."/>
            <person name="Gargeya S."/>
            <person name="Fitzgerald M."/>
            <person name="Haas B."/>
            <person name="Abouelleil A."/>
            <person name="Allen A.W."/>
            <person name="Alvarado L."/>
            <person name="Arachchi H.M."/>
            <person name="Berlin A.M."/>
            <person name="Chapman S.B."/>
            <person name="Gainer-Dewar J."/>
            <person name="Goldberg J."/>
            <person name="Griggs A."/>
            <person name="Gujja S."/>
            <person name="Hansen M."/>
            <person name="Howarth C."/>
            <person name="Imamovic A."/>
            <person name="Ireland A."/>
            <person name="Larimer J."/>
            <person name="McCowan C."/>
            <person name="Murphy C."/>
            <person name="Pearson M."/>
            <person name="Poon T.W."/>
            <person name="Priest M."/>
            <person name="Roberts A."/>
            <person name="Saif S."/>
            <person name="Shea T."/>
            <person name="Sisk P."/>
            <person name="Sykes S."/>
            <person name="Wortman J."/>
            <person name="Nusbaum C."/>
            <person name="Birren B."/>
        </authorList>
    </citation>
    <scope>NUCLEOTIDE SEQUENCE [LARGE SCALE GENOMIC DNA]</scope>
    <source>
        <strain evidence="7 9">ATCC 43197</strain>
    </source>
</reference>
<evidence type="ECO:0000313" key="7">
    <source>
        <dbReference type="EMBL" id="EOT66920.1"/>
    </source>
</evidence>
<dbReference type="GO" id="GO:0015499">
    <property type="term" value="F:formate transmembrane transporter activity"/>
    <property type="evidence" value="ECO:0007669"/>
    <property type="project" value="TreeGrafter"/>
</dbReference>
<dbReference type="Pfam" id="PF01226">
    <property type="entry name" value="Form_Nir_trans"/>
    <property type="match status" value="1"/>
</dbReference>
<feature type="transmembrane region" description="Helical" evidence="5">
    <location>
        <begin position="30"/>
        <end position="54"/>
    </location>
</feature>
<dbReference type="Proteomes" id="UP000014148">
    <property type="component" value="Unassembled WGS sequence"/>
</dbReference>
<dbReference type="Proteomes" id="UP000013783">
    <property type="component" value="Unassembled WGS sequence"/>
</dbReference>
<sequence>MDDYSLLLQVGQNKFTFFQKTPMKFFVKSILAGIYLGVAMSLSLALGGIIATINPNLAKIAFAMFFGLTFVLIIFLNGELFTGNCLTTIFPIYNKKQSLSSLLKMWGNCLLGNAVGISIYSVLFIRSRALSTIIIPYLANLVEAKQHFTLESLLIKSILCNFIVCIATYVALKIKEDLAKTFIMLVVIMTFVVCGFDHCIANIGLFLMQAMSGGTALSGSLVFQNILFSIVGNVLGGSVMMAAPLYFVLCPTNLNMRR</sequence>
<feature type="transmembrane region" description="Helical" evidence="5">
    <location>
        <begin position="226"/>
        <end position="249"/>
    </location>
</feature>
<feature type="transmembrane region" description="Helical" evidence="5">
    <location>
        <begin position="105"/>
        <end position="125"/>
    </location>
</feature>
<evidence type="ECO:0000256" key="3">
    <source>
        <dbReference type="ARBA" id="ARBA00022989"/>
    </source>
</evidence>
<keyword evidence="9" id="KW-1185">Reference proteome</keyword>
<evidence type="ECO:0000313" key="8">
    <source>
        <dbReference type="Proteomes" id="UP000013783"/>
    </source>
</evidence>
<dbReference type="RefSeq" id="WP_010742058.1">
    <property type="nucleotide sequence ID" value="NZ_KB946251.1"/>
</dbReference>
<keyword evidence="2 5" id="KW-0812">Transmembrane</keyword>
<dbReference type="EMBL" id="AJAK01000021">
    <property type="protein sequence ID" value="EOH75018.1"/>
    <property type="molecule type" value="Genomic_DNA"/>
</dbReference>
<feature type="transmembrane region" description="Helical" evidence="5">
    <location>
        <begin position="60"/>
        <end position="93"/>
    </location>
</feature>
<comment type="subcellular location">
    <subcellularLocation>
        <location evidence="1">Membrane</location>
        <topology evidence="1">Multi-pass membrane protein</topology>
    </subcellularLocation>
</comment>
<proteinExistence type="predicted"/>
<dbReference type="PANTHER" id="PTHR30520">
    <property type="entry name" value="FORMATE TRANSPORTER-RELATED"/>
    <property type="match status" value="1"/>
</dbReference>
<dbReference type="AlphaFoldDB" id="R2NVJ4"/>
<comment type="caution">
    <text evidence="6">The sequence shown here is derived from an EMBL/GenBank/DDBJ whole genome shotgun (WGS) entry which is preliminary data.</text>
</comment>
<evidence type="ECO:0000256" key="2">
    <source>
        <dbReference type="ARBA" id="ARBA00022692"/>
    </source>
</evidence>
<dbReference type="OrthoDB" id="9786493at2"/>
<keyword evidence="4 5" id="KW-0472">Membrane</keyword>
<accession>R2NVJ4</accession>